<evidence type="ECO:0000313" key="2">
    <source>
        <dbReference type="EMBL" id="QTA78896.1"/>
    </source>
</evidence>
<sequence>MILDNFLIHSFEPLFLTIDKIGPFQESPVVFDFTNEDDEPCNFFLFVSENGKGKTTILELMAILMNMLRYREIESLGYDALDHQKGCVQWDILLRLFRDGKDQTIILSLIAGTCDSSGISVWTEDRLIKFSASSWHRFGFRRRTSGRLERINKNDELVNDLLSNIKNNFDIESFGFEESQISLPTLLYFSAYRDIPAVLEKQRMIIQPDDWGYKPVYTFSQDGSNWTKSLDNLLVWLRWLDDGRFERARDIINNRVFKRKTKFLKGVQKSPPEAVIMSEGQKHSLDKLSSGEKSLVQLFLRIGTHMTRNTILLIDEMDVHLHPKMQHRLLNILKDMAKDIPGLSIISTTHSREILNGFSYETEEKNLRKGGHIIEDNLEVV</sequence>
<accession>A0A975GF46</accession>
<dbReference type="Gene3D" id="3.40.50.300">
    <property type="entry name" value="P-loop containing nucleotide triphosphate hydrolases"/>
    <property type="match status" value="1"/>
</dbReference>
<dbReference type="Pfam" id="PF13304">
    <property type="entry name" value="AAA_21"/>
    <property type="match status" value="1"/>
</dbReference>
<reference evidence="2" key="1">
    <citation type="journal article" date="2021" name="Microb. Physiol.">
        <title>Proteogenomic Insights into the Physiology of Marine, Sulfate-Reducing, Filamentous Desulfonema limicola and Desulfonema magnum.</title>
        <authorList>
            <person name="Schnaars V."/>
            <person name="Wohlbrand L."/>
            <person name="Scheve S."/>
            <person name="Hinrichs C."/>
            <person name="Reinhardt R."/>
            <person name="Rabus R."/>
        </authorList>
    </citation>
    <scope>NUCLEOTIDE SEQUENCE</scope>
    <source>
        <strain evidence="2">5ac10</strain>
    </source>
</reference>
<evidence type="ECO:0000313" key="3">
    <source>
        <dbReference type="Proteomes" id="UP000663720"/>
    </source>
</evidence>
<organism evidence="2 3">
    <name type="scientific">Desulfonema limicola</name>
    <dbReference type="NCBI Taxonomy" id="45656"/>
    <lineage>
        <taxon>Bacteria</taxon>
        <taxon>Pseudomonadati</taxon>
        <taxon>Thermodesulfobacteriota</taxon>
        <taxon>Desulfobacteria</taxon>
        <taxon>Desulfobacterales</taxon>
        <taxon>Desulfococcaceae</taxon>
        <taxon>Desulfonema</taxon>
    </lineage>
</organism>
<protein>
    <submittedName>
        <fullName evidence="2">AAA ATPase-like domain-containing protein</fullName>
    </submittedName>
</protein>
<keyword evidence="3" id="KW-1185">Reference proteome</keyword>
<dbReference type="InterPro" id="IPR003959">
    <property type="entry name" value="ATPase_AAA_core"/>
</dbReference>
<dbReference type="GO" id="GO:0016887">
    <property type="term" value="F:ATP hydrolysis activity"/>
    <property type="evidence" value="ECO:0007669"/>
    <property type="project" value="InterPro"/>
</dbReference>
<dbReference type="InterPro" id="IPR027417">
    <property type="entry name" value="P-loop_NTPase"/>
</dbReference>
<gene>
    <name evidence="2" type="ORF">dnl_11430</name>
</gene>
<dbReference type="CDD" id="cd00267">
    <property type="entry name" value="ABC_ATPase"/>
    <property type="match status" value="1"/>
</dbReference>
<dbReference type="AlphaFoldDB" id="A0A975GF46"/>
<dbReference type="SUPFAM" id="SSF52540">
    <property type="entry name" value="P-loop containing nucleoside triphosphate hydrolases"/>
    <property type="match status" value="1"/>
</dbReference>
<dbReference type="EMBL" id="CP061799">
    <property type="protein sequence ID" value="QTA78896.1"/>
    <property type="molecule type" value="Genomic_DNA"/>
</dbReference>
<proteinExistence type="predicted"/>
<dbReference type="KEGG" id="dli:dnl_11430"/>
<dbReference type="Proteomes" id="UP000663720">
    <property type="component" value="Chromosome"/>
</dbReference>
<dbReference type="PANTHER" id="PTHR43581">
    <property type="entry name" value="ATP/GTP PHOSPHATASE"/>
    <property type="match status" value="1"/>
</dbReference>
<dbReference type="RefSeq" id="WP_207690710.1">
    <property type="nucleotide sequence ID" value="NZ_CP061799.1"/>
</dbReference>
<feature type="domain" description="ATPase AAA-type core" evidence="1">
    <location>
        <begin position="275"/>
        <end position="355"/>
    </location>
</feature>
<evidence type="ECO:0000259" key="1">
    <source>
        <dbReference type="Pfam" id="PF13304"/>
    </source>
</evidence>
<name>A0A975GF46_9BACT</name>
<dbReference type="PANTHER" id="PTHR43581:SF4">
    <property type="entry name" value="ATP_GTP PHOSPHATASE"/>
    <property type="match status" value="1"/>
</dbReference>
<dbReference type="GO" id="GO:0005524">
    <property type="term" value="F:ATP binding"/>
    <property type="evidence" value="ECO:0007669"/>
    <property type="project" value="InterPro"/>
</dbReference>
<dbReference type="InterPro" id="IPR051396">
    <property type="entry name" value="Bact_Antivir_Def_Nuclease"/>
</dbReference>